<dbReference type="KEGG" id="mbet:N8K70_11905"/>
<evidence type="ECO:0000256" key="1">
    <source>
        <dbReference type="SAM" id="MobiDB-lite"/>
    </source>
</evidence>
<keyword evidence="4" id="KW-1185">Reference proteome</keyword>
<dbReference type="SUPFAM" id="SSF56112">
    <property type="entry name" value="Protein kinase-like (PK-like)"/>
    <property type="match status" value="1"/>
</dbReference>
<gene>
    <name evidence="3" type="ORF">N8K70_11905</name>
</gene>
<name>A0AA97I617_9MICO</name>
<dbReference type="RefSeq" id="WP_317138556.1">
    <property type="nucleotide sequence ID" value="NZ_CP118157.1"/>
</dbReference>
<protein>
    <submittedName>
        <fullName evidence="3">Phosphotransferase</fullName>
    </submittedName>
</protein>
<dbReference type="Gene3D" id="3.90.1200.10">
    <property type="match status" value="1"/>
</dbReference>
<evidence type="ECO:0000313" key="4">
    <source>
        <dbReference type="Proteomes" id="UP001305498"/>
    </source>
</evidence>
<dbReference type="InterPro" id="IPR051678">
    <property type="entry name" value="AGP_Transferase"/>
</dbReference>
<dbReference type="Gene3D" id="3.30.200.20">
    <property type="entry name" value="Phosphorylase Kinase, domain 1"/>
    <property type="match status" value="1"/>
</dbReference>
<feature type="region of interest" description="Disordered" evidence="1">
    <location>
        <begin position="128"/>
        <end position="149"/>
    </location>
</feature>
<dbReference type="Pfam" id="PF01636">
    <property type="entry name" value="APH"/>
    <property type="match status" value="1"/>
</dbReference>
<dbReference type="PANTHER" id="PTHR21310">
    <property type="entry name" value="AMINOGLYCOSIDE PHOSPHOTRANSFERASE-RELATED-RELATED"/>
    <property type="match status" value="1"/>
</dbReference>
<evidence type="ECO:0000259" key="2">
    <source>
        <dbReference type="Pfam" id="PF01636"/>
    </source>
</evidence>
<organism evidence="3 4">
    <name type="scientific">Microbacterium betulae</name>
    <dbReference type="NCBI Taxonomy" id="2981139"/>
    <lineage>
        <taxon>Bacteria</taxon>
        <taxon>Bacillati</taxon>
        <taxon>Actinomycetota</taxon>
        <taxon>Actinomycetes</taxon>
        <taxon>Micrococcales</taxon>
        <taxon>Microbacteriaceae</taxon>
        <taxon>Microbacterium</taxon>
    </lineage>
</organism>
<sequence length="276" mass="29992">MGNDEQDVASLVRDAAELLGRRVHFDRFLSGGQHAVTAVVLDEGRPLVVRRFPPGDDAVAREAATLPRLASLGALVPQLVAHDGDAEHPLIVTTMLGGTTPPPGLDPDRIAREMARVLARIHALPGSGLPHNPVAPPRGDGPLARRSRDGWEGLDTSERVLAHTDFWSGNAVWRSGSLTGIVDWSGASDGPRGVDLAWCRQDLVLLGSHDAAHLLLREYERHAGVRIDDMRAWDVHAGARAEDRVETWAPNYAGIGRAHLTETVLRERLDAWNQLL</sequence>
<dbReference type="AlphaFoldDB" id="A0AA97I617"/>
<dbReference type="EMBL" id="CP118157">
    <property type="protein sequence ID" value="WOF22080.1"/>
    <property type="molecule type" value="Genomic_DNA"/>
</dbReference>
<accession>A0AA97I617</accession>
<evidence type="ECO:0000313" key="3">
    <source>
        <dbReference type="EMBL" id="WOF22080.1"/>
    </source>
</evidence>
<feature type="domain" description="Aminoglycoside phosphotransferase" evidence="2">
    <location>
        <begin position="28"/>
        <end position="223"/>
    </location>
</feature>
<reference evidence="3 4" key="1">
    <citation type="submission" date="2023-02" db="EMBL/GenBank/DDBJ databases">
        <title>Microbacterium betulae sp. nov., isolated from birch wood.</title>
        <authorList>
            <person name="Pasciak M."/>
            <person name="Pawlik K.J."/>
            <person name="Martynowski D."/>
            <person name="Laczmanski L."/>
            <person name="Ciekot J."/>
            <person name="Szponar B."/>
            <person name="Wojcik-Fatla A."/>
            <person name="Mackiewicz B."/>
            <person name="Farian E."/>
            <person name="Cholewa G."/>
            <person name="Cholewa A."/>
            <person name="Dutkiewicz J."/>
        </authorList>
    </citation>
    <scope>NUCLEOTIDE SEQUENCE [LARGE SCALE GENOMIC DNA]</scope>
    <source>
        <strain evidence="3 4">AB</strain>
    </source>
</reference>
<proteinExistence type="predicted"/>
<dbReference type="InterPro" id="IPR011009">
    <property type="entry name" value="Kinase-like_dom_sf"/>
</dbReference>
<dbReference type="Proteomes" id="UP001305498">
    <property type="component" value="Chromosome"/>
</dbReference>
<dbReference type="InterPro" id="IPR002575">
    <property type="entry name" value="Aminoglycoside_PTrfase"/>
</dbReference>